<dbReference type="Proteomes" id="UP000326865">
    <property type="component" value="Unassembled WGS sequence"/>
</dbReference>
<dbReference type="PANTHER" id="PTHR12697:SF5">
    <property type="entry name" value="DEOXYHYPUSINE HYDROXYLASE"/>
    <property type="match status" value="1"/>
</dbReference>
<evidence type="ECO:0000256" key="1">
    <source>
        <dbReference type="SAM" id="MobiDB-lite"/>
    </source>
</evidence>
<protein>
    <submittedName>
        <fullName evidence="2">HEAT repeat domain-containing protein</fullName>
    </submittedName>
</protein>
<gene>
    <name evidence="2" type="ORF">DM867_06900</name>
</gene>
<dbReference type="RefSeq" id="WP_152134003.1">
    <property type="nucleotide sequence ID" value="NZ_QKKZ01000002.1"/>
</dbReference>
<dbReference type="InterPro" id="IPR016024">
    <property type="entry name" value="ARM-type_fold"/>
</dbReference>
<feature type="region of interest" description="Disordered" evidence="1">
    <location>
        <begin position="43"/>
        <end position="85"/>
    </location>
</feature>
<proteinExistence type="predicted"/>
<dbReference type="GO" id="GO:0016491">
    <property type="term" value="F:oxidoreductase activity"/>
    <property type="evidence" value="ECO:0007669"/>
    <property type="project" value="TreeGrafter"/>
</dbReference>
<dbReference type="PANTHER" id="PTHR12697">
    <property type="entry name" value="PBS LYASE HEAT-LIKE PROTEIN"/>
    <property type="match status" value="1"/>
</dbReference>
<comment type="caution">
    <text evidence="2">The sequence shown here is derived from an EMBL/GenBank/DDBJ whole genome shotgun (WGS) entry which is preliminary data.</text>
</comment>
<sequence length="432" mass="46945">MSDGSDETDETDETDAPADEETAVDVTPETVDERLDEAETALEAAETETDLDDVEATLDAAETQIENASFPEPDDEDEEPPAERLTGRLEELRDQLEQQRGPYGSDVIDAIEAGSGTVTDTRWTEDGEPEVVTATETLTESVGDTLDTSFEYGSDFPEDYTDALDSVATAVTDAGLDADDDTDTIAALLAATDAFADALEAAEEWDDLTVVEQLTVEGFYDRLDSDNRKDFPPELGVVRIAEHENDPERILTAFETFDSEFMQDNCVEAFRRLGAPEAYDAMEGLAQRRDRPAIEVLGKIGDDAACEMLHDYISDESNPPLQKTVLKTLGEIGSPESTQPVANRLVAEDYEVRSQAARALGRIGDTRAVEPLADVLAEEERDGVRAAAAWALVQIGTERALEEAAQYVDDRSFLVQSEAEKAEDHLGATAAA</sequence>
<feature type="region of interest" description="Disordered" evidence="1">
    <location>
        <begin position="1"/>
        <end position="31"/>
    </location>
</feature>
<organism evidence="2 3">
    <name type="scientific">Halosegnis rubeus</name>
    <dbReference type="NCBI Taxonomy" id="2212850"/>
    <lineage>
        <taxon>Archaea</taxon>
        <taxon>Methanobacteriati</taxon>
        <taxon>Methanobacteriota</taxon>
        <taxon>Stenosarchaea group</taxon>
        <taxon>Halobacteria</taxon>
        <taxon>Halobacteriales</taxon>
        <taxon>Natronomonadaceae</taxon>
        <taxon>Halosegnis</taxon>
    </lineage>
</organism>
<feature type="compositionally biased region" description="Acidic residues" evidence="1">
    <location>
        <begin position="43"/>
        <end position="56"/>
    </location>
</feature>
<dbReference type="Gene3D" id="1.25.10.10">
    <property type="entry name" value="Leucine-rich Repeat Variant"/>
    <property type="match status" value="1"/>
</dbReference>
<reference evidence="2 3" key="1">
    <citation type="submission" date="2019-10" db="EMBL/GenBank/DDBJ databases">
        <title>Unraveling microbial dark matter from salterns through culturing: the case of the genus Halosegnis.</title>
        <authorList>
            <person name="Duran-Viseras A."/>
            <person name="Andrei A.-S."/>
            <person name="Vera-Gargallo B."/>
            <person name="Ghai R."/>
            <person name="Sanchez-Porro C."/>
            <person name="Ventosa A."/>
        </authorList>
    </citation>
    <scope>NUCLEOTIDE SEQUENCE [LARGE SCALE GENOMIC DNA]</scope>
    <source>
        <strain evidence="2 3">F18-79</strain>
    </source>
</reference>
<dbReference type="SUPFAM" id="SSF48371">
    <property type="entry name" value="ARM repeat"/>
    <property type="match status" value="1"/>
</dbReference>
<dbReference type="Pfam" id="PF13646">
    <property type="entry name" value="HEAT_2"/>
    <property type="match status" value="1"/>
</dbReference>
<dbReference type="InterPro" id="IPR011989">
    <property type="entry name" value="ARM-like"/>
</dbReference>
<feature type="compositionally biased region" description="Acidic residues" evidence="1">
    <location>
        <begin position="1"/>
        <end position="23"/>
    </location>
</feature>
<dbReference type="SMART" id="SM00567">
    <property type="entry name" value="EZ_HEAT"/>
    <property type="match status" value="5"/>
</dbReference>
<keyword evidence="3" id="KW-1185">Reference proteome</keyword>
<dbReference type="EMBL" id="QKKZ01000002">
    <property type="protein sequence ID" value="KAB7514830.1"/>
    <property type="molecule type" value="Genomic_DNA"/>
</dbReference>
<name>A0A5N5U855_9EURY</name>
<evidence type="ECO:0000313" key="3">
    <source>
        <dbReference type="Proteomes" id="UP000326865"/>
    </source>
</evidence>
<dbReference type="InterPro" id="IPR004155">
    <property type="entry name" value="PBS_lyase_HEAT"/>
</dbReference>
<dbReference type="AlphaFoldDB" id="A0A5N5U855"/>
<evidence type="ECO:0000313" key="2">
    <source>
        <dbReference type="EMBL" id="KAB7514830.1"/>
    </source>
</evidence>
<accession>A0A5N5U855</accession>